<keyword evidence="1" id="KW-0378">Hydrolase</keyword>
<sequence length="227" mass="24787">MAVAKFKILCLHGIGTNSEIFEAQIAGLIYELGTDYDFQFIDGAYPWPAAPGIREMFGDQICYSYYDGSAQSAYQAVDDLAAYACSNGPYDAVLGFSLGATLAATLLLRDADQELCKPDQCRPGGPTFRCAFFFCGTLPCDWHQLELGEMKFLDAGDIKQPIQIQTLHVWSPADVAYPGQSAQVADMCDNRKKKVVTHGEGHAIPSQRGILTNIANDIRELVAKTDT</sequence>
<dbReference type="GO" id="GO:0005737">
    <property type="term" value="C:cytoplasm"/>
    <property type="evidence" value="ECO:0007669"/>
    <property type="project" value="TreeGrafter"/>
</dbReference>
<evidence type="ECO:0000256" key="1">
    <source>
        <dbReference type="ARBA" id="ARBA00022801"/>
    </source>
</evidence>
<dbReference type="Proteomes" id="UP000431533">
    <property type="component" value="Unassembled WGS sequence"/>
</dbReference>
<dbReference type="AlphaFoldDB" id="A0A8H8R8P7"/>
<organism evidence="3 4">
    <name type="scientific">Lachnellula hyalina</name>
    <dbReference type="NCBI Taxonomy" id="1316788"/>
    <lineage>
        <taxon>Eukaryota</taxon>
        <taxon>Fungi</taxon>
        <taxon>Dikarya</taxon>
        <taxon>Ascomycota</taxon>
        <taxon>Pezizomycotina</taxon>
        <taxon>Leotiomycetes</taxon>
        <taxon>Helotiales</taxon>
        <taxon>Lachnaceae</taxon>
        <taxon>Lachnellula</taxon>
    </lineage>
</organism>
<accession>A0A8H8R8P7</accession>
<dbReference type="Gene3D" id="3.40.50.1820">
    <property type="entry name" value="alpha/beta hydrolase"/>
    <property type="match status" value="1"/>
</dbReference>
<dbReference type="PANTHER" id="PTHR48070">
    <property type="entry name" value="ESTERASE OVCA2"/>
    <property type="match status" value="1"/>
</dbReference>
<gene>
    <name evidence="3" type="primary">FUS5_0</name>
    <name evidence="3" type="ORF">LHYA1_G001156</name>
</gene>
<comment type="caution">
    <text evidence="3">The sequence shown here is derived from an EMBL/GenBank/DDBJ whole genome shotgun (WGS) entry which is preliminary data.</text>
</comment>
<evidence type="ECO:0000313" key="3">
    <source>
        <dbReference type="EMBL" id="TVY30664.1"/>
    </source>
</evidence>
<dbReference type="PANTHER" id="PTHR48070:SF7">
    <property type="entry name" value="SERINE HYDROLASE FSH DOMAIN-CONTAINING PROTEIN-RELATED"/>
    <property type="match status" value="1"/>
</dbReference>
<dbReference type="GO" id="GO:0005634">
    <property type="term" value="C:nucleus"/>
    <property type="evidence" value="ECO:0007669"/>
    <property type="project" value="TreeGrafter"/>
</dbReference>
<dbReference type="GO" id="GO:0019748">
    <property type="term" value="P:secondary metabolic process"/>
    <property type="evidence" value="ECO:0007669"/>
    <property type="project" value="TreeGrafter"/>
</dbReference>
<dbReference type="GeneID" id="41981354"/>
<keyword evidence="4" id="KW-1185">Reference proteome</keyword>
<dbReference type="Pfam" id="PF03959">
    <property type="entry name" value="FSH1"/>
    <property type="match status" value="1"/>
</dbReference>
<dbReference type="SUPFAM" id="SSF53474">
    <property type="entry name" value="alpha/beta-Hydrolases"/>
    <property type="match status" value="1"/>
</dbReference>
<dbReference type="InterPro" id="IPR005645">
    <property type="entry name" value="FSH-like_dom"/>
</dbReference>
<dbReference type="OrthoDB" id="2094269at2759"/>
<protein>
    <submittedName>
        <fullName evidence="3">Esterase</fullName>
    </submittedName>
</protein>
<feature type="domain" description="Serine hydrolase" evidence="2">
    <location>
        <begin position="4"/>
        <end position="212"/>
    </location>
</feature>
<dbReference type="InterPro" id="IPR029058">
    <property type="entry name" value="AB_hydrolase_fold"/>
</dbReference>
<dbReference type="RefSeq" id="XP_031009450.1">
    <property type="nucleotide sequence ID" value="XM_031146141.1"/>
</dbReference>
<dbReference type="InterPro" id="IPR050593">
    <property type="entry name" value="LovG"/>
</dbReference>
<name>A0A8H8R8P7_9HELO</name>
<dbReference type="GO" id="GO:0016787">
    <property type="term" value="F:hydrolase activity"/>
    <property type="evidence" value="ECO:0007669"/>
    <property type="project" value="UniProtKB-KW"/>
</dbReference>
<evidence type="ECO:0000259" key="2">
    <source>
        <dbReference type="Pfam" id="PF03959"/>
    </source>
</evidence>
<evidence type="ECO:0000313" key="4">
    <source>
        <dbReference type="Proteomes" id="UP000431533"/>
    </source>
</evidence>
<reference evidence="3 4" key="1">
    <citation type="submission" date="2018-05" db="EMBL/GenBank/DDBJ databases">
        <title>Genome sequencing and assembly of the regulated plant pathogen Lachnellula willkommii and related sister species for the development of diagnostic species identification markers.</title>
        <authorList>
            <person name="Giroux E."/>
            <person name="Bilodeau G."/>
        </authorList>
    </citation>
    <scope>NUCLEOTIDE SEQUENCE [LARGE SCALE GENOMIC DNA]</scope>
    <source>
        <strain evidence="3 4">CBS 185.66</strain>
    </source>
</reference>
<dbReference type="EMBL" id="QGMH01000005">
    <property type="protein sequence ID" value="TVY30664.1"/>
    <property type="molecule type" value="Genomic_DNA"/>
</dbReference>
<proteinExistence type="predicted"/>